<dbReference type="Proteomes" id="UP000249056">
    <property type="component" value="Unassembled WGS sequence"/>
</dbReference>
<name>A0A395JC46_9HELO</name>
<reference evidence="2 3" key="1">
    <citation type="submission" date="2018-06" db="EMBL/GenBank/DDBJ databases">
        <title>Genome Sequence of the Brown Rot Fungal Pathogen Monilinia fructigena.</title>
        <authorList>
            <person name="Landi L."/>
            <person name="De Miccolis Angelini R.M."/>
            <person name="Pollastro S."/>
            <person name="Abate D."/>
            <person name="Faretra F."/>
            <person name="Romanazzi G."/>
        </authorList>
    </citation>
    <scope>NUCLEOTIDE SEQUENCE [LARGE SCALE GENOMIC DNA]</scope>
    <source>
        <strain evidence="2 3">Mfrg269</strain>
    </source>
</reference>
<protein>
    <submittedName>
        <fullName evidence="2">Uncharacterized protein</fullName>
    </submittedName>
</protein>
<dbReference type="EMBL" id="QKRW01000001">
    <property type="protein sequence ID" value="RAL68319.1"/>
    <property type="molecule type" value="Genomic_DNA"/>
</dbReference>
<sequence length="181" mass="21724">MSHRIKATAGERKWLPPSLDDDRITPEILNKLAALDLESERESEEEHEYQKPSCRRKDRSRESLKESKHHQTPKYQHSPSAYASEEPFSQRMPHAPSPPIFRSRFEYSSPSSYSGHTTAREEELRMRMEERLRERMAPRGTDERLQMEMEERLRERMAPRGTDERLQMEMEDRLRERMRPK</sequence>
<feature type="region of interest" description="Disordered" evidence="1">
    <location>
        <begin position="1"/>
        <end position="123"/>
    </location>
</feature>
<feature type="region of interest" description="Disordered" evidence="1">
    <location>
        <begin position="152"/>
        <end position="181"/>
    </location>
</feature>
<proteinExistence type="predicted"/>
<evidence type="ECO:0000313" key="3">
    <source>
        <dbReference type="Proteomes" id="UP000249056"/>
    </source>
</evidence>
<comment type="caution">
    <text evidence="2">The sequence shown here is derived from an EMBL/GenBank/DDBJ whole genome shotgun (WGS) entry which is preliminary data.</text>
</comment>
<organism evidence="2 3">
    <name type="scientific">Monilinia fructigena</name>
    <dbReference type="NCBI Taxonomy" id="38457"/>
    <lineage>
        <taxon>Eukaryota</taxon>
        <taxon>Fungi</taxon>
        <taxon>Dikarya</taxon>
        <taxon>Ascomycota</taxon>
        <taxon>Pezizomycotina</taxon>
        <taxon>Leotiomycetes</taxon>
        <taxon>Helotiales</taxon>
        <taxon>Sclerotiniaceae</taxon>
        <taxon>Monilinia</taxon>
    </lineage>
</organism>
<accession>A0A395JC46</accession>
<evidence type="ECO:0000313" key="2">
    <source>
        <dbReference type="EMBL" id="RAL68319.1"/>
    </source>
</evidence>
<gene>
    <name evidence="2" type="ORF">DID88_007049</name>
</gene>
<dbReference type="OrthoDB" id="3564686at2759"/>
<keyword evidence="3" id="KW-1185">Reference proteome</keyword>
<evidence type="ECO:0000256" key="1">
    <source>
        <dbReference type="SAM" id="MobiDB-lite"/>
    </source>
</evidence>
<dbReference type="AlphaFoldDB" id="A0A395JC46"/>
<feature type="compositionally biased region" description="Acidic residues" evidence="1">
    <location>
        <begin position="37"/>
        <end position="47"/>
    </location>
</feature>
<feature type="compositionally biased region" description="Basic and acidic residues" evidence="1">
    <location>
        <begin position="9"/>
        <end position="25"/>
    </location>
</feature>